<dbReference type="InterPro" id="IPR039249">
    <property type="entry name" value="GPATCH11"/>
</dbReference>
<dbReference type="EMBL" id="JAXCGZ010020832">
    <property type="protein sequence ID" value="KAK7065282.1"/>
    <property type="molecule type" value="Genomic_DNA"/>
</dbReference>
<dbReference type="PANTHER" id="PTHR21032">
    <property type="entry name" value="G PATCH DOMAIN-CONTAINING PROTEIN 11"/>
    <property type="match status" value="1"/>
</dbReference>
<dbReference type="Pfam" id="PF13821">
    <property type="entry name" value="DUF4187"/>
    <property type="match status" value="1"/>
</dbReference>
<proteinExistence type="inferred from homology"/>
<evidence type="ECO:0000256" key="4">
    <source>
        <dbReference type="SAM" id="MobiDB-lite"/>
    </source>
</evidence>
<dbReference type="SMART" id="SM01173">
    <property type="entry name" value="DUF4187"/>
    <property type="match status" value="1"/>
</dbReference>
<dbReference type="Proteomes" id="UP001381693">
    <property type="component" value="Unassembled WGS sequence"/>
</dbReference>
<feature type="domain" description="G-patch" evidence="5">
    <location>
        <begin position="77"/>
        <end position="123"/>
    </location>
</feature>
<reference evidence="6 7" key="1">
    <citation type="submission" date="2023-11" db="EMBL/GenBank/DDBJ databases">
        <title>Halocaridina rubra genome assembly.</title>
        <authorList>
            <person name="Smith C."/>
        </authorList>
    </citation>
    <scope>NUCLEOTIDE SEQUENCE [LARGE SCALE GENOMIC DNA]</scope>
    <source>
        <strain evidence="6">EP-1</strain>
        <tissue evidence="6">Whole</tissue>
    </source>
</reference>
<evidence type="ECO:0000259" key="5">
    <source>
        <dbReference type="PROSITE" id="PS50174"/>
    </source>
</evidence>
<comment type="caution">
    <text evidence="6">The sequence shown here is derived from an EMBL/GenBank/DDBJ whole genome shotgun (WGS) entry which is preliminary data.</text>
</comment>
<dbReference type="GO" id="GO:0003676">
    <property type="term" value="F:nucleic acid binding"/>
    <property type="evidence" value="ECO:0007669"/>
    <property type="project" value="InterPro"/>
</dbReference>
<dbReference type="InterPro" id="IPR000467">
    <property type="entry name" value="G_patch_dom"/>
</dbReference>
<evidence type="ECO:0000313" key="6">
    <source>
        <dbReference type="EMBL" id="KAK7065282.1"/>
    </source>
</evidence>
<name>A0AAN8WHN3_HALRR</name>
<dbReference type="InterPro" id="IPR025239">
    <property type="entry name" value="DUF4187"/>
</dbReference>
<dbReference type="PANTHER" id="PTHR21032:SF0">
    <property type="entry name" value="G PATCH DOMAIN-CONTAINING PROTEIN 11"/>
    <property type="match status" value="1"/>
</dbReference>
<evidence type="ECO:0000256" key="1">
    <source>
        <dbReference type="ARBA" id="ARBA00007140"/>
    </source>
</evidence>
<dbReference type="GO" id="GO:0000776">
    <property type="term" value="C:kinetochore"/>
    <property type="evidence" value="ECO:0007669"/>
    <property type="project" value="TreeGrafter"/>
</dbReference>
<dbReference type="Pfam" id="PF01585">
    <property type="entry name" value="G-patch"/>
    <property type="match status" value="1"/>
</dbReference>
<sequence>MAESEEEVDYMSADFLAQCVGADDVRPGLIASHSARRKADIDKRRKELDQKNKARFKPVKEVQKERLEEGLNTAISSSNKGFSMLQKMGYKPGTSLGKQGQGRLEPVSVDLKQDRVGLGWQQMIEEYKRKKEERKQRKKKDNCVNPEEFRARMRNQRNEKFLERDLMKSQRVCYDMDSKNEKTDPEETWFWPSFTQECDDAEEDCEEEEEWENEFEPQEQLQILTAYLRSTYVYCLWCGTVYDDERDLKLNCPGPTREDHDDD</sequence>
<organism evidence="6 7">
    <name type="scientific">Halocaridina rubra</name>
    <name type="common">Hawaiian red shrimp</name>
    <dbReference type="NCBI Taxonomy" id="373956"/>
    <lineage>
        <taxon>Eukaryota</taxon>
        <taxon>Metazoa</taxon>
        <taxon>Ecdysozoa</taxon>
        <taxon>Arthropoda</taxon>
        <taxon>Crustacea</taxon>
        <taxon>Multicrustacea</taxon>
        <taxon>Malacostraca</taxon>
        <taxon>Eumalacostraca</taxon>
        <taxon>Eucarida</taxon>
        <taxon>Decapoda</taxon>
        <taxon>Pleocyemata</taxon>
        <taxon>Caridea</taxon>
        <taxon>Atyoidea</taxon>
        <taxon>Atyidae</taxon>
        <taxon>Halocaridina</taxon>
    </lineage>
</organism>
<protein>
    <recommendedName>
        <fullName evidence="2">G patch domain-containing protein 11</fullName>
    </recommendedName>
    <alternativeName>
        <fullName evidence="3">Coiled-coil domain-containing protein 75</fullName>
    </alternativeName>
</protein>
<dbReference type="AlphaFoldDB" id="A0AAN8WHN3"/>
<evidence type="ECO:0000313" key="7">
    <source>
        <dbReference type="Proteomes" id="UP001381693"/>
    </source>
</evidence>
<accession>A0AAN8WHN3</accession>
<gene>
    <name evidence="6" type="primary">GPATCH11</name>
    <name evidence="6" type="ORF">SK128_012054</name>
</gene>
<comment type="similarity">
    <text evidence="1">Belongs to the GPATCH11 family.</text>
</comment>
<dbReference type="PROSITE" id="PS50174">
    <property type="entry name" value="G_PATCH"/>
    <property type="match status" value="1"/>
</dbReference>
<evidence type="ECO:0000256" key="2">
    <source>
        <dbReference type="ARBA" id="ARBA00021978"/>
    </source>
</evidence>
<evidence type="ECO:0000256" key="3">
    <source>
        <dbReference type="ARBA" id="ARBA00030688"/>
    </source>
</evidence>
<dbReference type="SMART" id="SM00443">
    <property type="entry name" value="G_patch"/>
    <property type="match status" value="1"/>
</dbReference>
<keyword evidence="7" id="KW-1185">Reference proteome</keyword>
<feature type="region of interest" description="Disordered" evidence="4">
    <location>
        <begin position="85"/>
        <end position="108"/>
    </location>
</feature>